<dbReference type="Pfam" id="PF12937">
    <property type="entry name" value="F-box-like"/>
    <property type="match status" value="1"/>
</dbReference>
<evidence type="ECO:0000259" key="2">
    <source>
        <dbReference type="Pfam" id="PF12937"/>
    </source>
</evidence>
<feature type="domain" description="F-box" evidence="2">
    <location>
        <begin position="32"/>
        <end position="58"/>
    </location>
</feature>
<proteinExistence type="predicted"/>
<dbReference type="InterPro" id="IPR036047">
    <property type="entry name" value="F-box-like_dom_sf"/>
</dbReference>
<gene>
    <name evidence="3" type="ORF">KI688_006090</name>
</gene>
<dbReference type="PANTHER" id="PTHR38926">
    <property type="entry name" value="F-BOX DOMAIN CONTAINING PROTEIN, EXPRESSED"/>
    <property type="match status" value="1"/>
</dbReference>
<dbReference type="PANTHER" id="PTHR38926:SF5">
    <property type="entry name" value="F-BOX AND LEUCINE-RICH REPEAT PROTEIN 6"/>
    <property type="match status" value="1"/>
</dbReference>
<protein>
    <recommendedName>
        <fullName evidence="2">F-box domain-containing protein</fullName>
    </recommendedName>
</protein>
<dbReference type="SUPFAM" id="SSF52047">
    <property type="entry name" value="RNI-like"/>
    <property type="match status" value="1"/>
</dbReference>
<organism evidence="3 4">
    <name type="scientific">Linnemannia hyalina</name>
    <dbReference type="NCBI Taxonomy" id="64524"/>
    <lineage>
        <taxon>Eukaryota</taxon>
        <taxon>Fungi</taxon>
        <taxon>Fungi incertae sedis</taxon>
        <taxon>Mucoromycota</taxon>
        <taxon>Mortierellomycotina</taxon>
        <taxon>Mortierellomycetes</taxon>
        <taxon>Mortierellales</taxon>
        <taxon>Mortierellaceae</taxon>
        <taxon>Linnemannia</taxon>
    </lineage>
</organism>
<dbReference type="SUPFAM" id="SSF81383">
    <property type="entry name" value="F-box domain"/>
    <property type="match status" value="1"/>
</dbReference>
<dbReference type="OrthoDB" id="2357028at2759"/>
<dbReference type="SMART" id="SM00367">
    <property type="entry name" value="LRR_CC"/>
    <property type="match status" value="3"/>
</dbReference>
<dbReference type="InterPro" id="IPR001810">
    <property type="entry name" value="F-box_dom"/>
</dbReference>
<keyword evidence="4" id="KW-1185">Reference proteome</keyword>
<reference evidence="3" key="1">
    <citation type="submission" date="2021-06" db="EMBL/GenBank/DDBJ databases">
        <title>Genome Sequence of Mortierella hyaline Strain SCG-10, a Cold-Adapted, Nitrate-Reducing Fungus Isolated from Soil in Minnesota, USA.</title>
        <authorList>
            <person name="Aldossari N."/>
        </authorList>
    </citation>
    <scope>NUCLEOTIDE SEQUENCE</scope>
    <source>
        <strain evidence="3">SCG-10</strain>
    </source>
</reference>
<evidence type="ECO:0000256" key="1">
    <source>
        <dbReference type="SAM" id="MobiDB-lite"/>
    </source>
</evidence>
<evidence type="ECO:0000313" key="3">
    <source>
        <dbReference type="EMBL" id="KAG9071873.1"/>
    </source>
</evidence>
<comment type="caution">
    <text evidence="3">The sequence shown here is derived from an EMBL/GenBank/DDBJ whole genome shotgun (WGS) entry which is preliminary data.</text>
</comment>
<dbReference type="EMBL" id="JAHRHY010000002">
    <property type="protein sequence ID" value="KAG9071873.1"/>
    <property type="molecule type" value="Genomic_DNA"/>
</dbReference>
<name>A0A9P8BXZ6_9FUNG</name>
<accession>A0A9P8BXZ6</accession>
<evidence type="ECO:0000313" key="4">
    <source>
        <dbReference type="Proteomes" id="UP000707451"/>
    </source>
</evidence>
<feature type="region of interest" description="Disordered" evidence="1">
    <location>
        <begin position="354"/>
        <end position="379"/>
    </location>
</feature>
<dbReference type="Proteomes" id="UP000707451">
    <property type="component" value="Unassembled WGS sequence"/>
</dbReference>
<dbReference type="AlphaFoldDB" id="A0A9P8BXZ6"/>
<dbReference type="InterPro" id="IPR032675">
    <property type="entry name" value="LRR_dom_sf"/>
</dbReference>
<dbReference type="Gene3D" id="3.80.10.10">
    <property type="entry name" value="Ribonuclease Inhibitor"/>
    <property type="match status" value="1"/>
</dbReference>
<sequence length="444" mass="49845">MSPRPPHRFDPLIHPDIVDNIIPYLLLIDYNPRFLARAALVCKSWNTLYTPFLWRNIKIDNNNFATVPESLQGMMIDLLGKTPQLTSFSIAHNKTDFLVALPMLCPGVRELAIVYCGLIPPSVFSRFFQSLAVGSHNNQPQQQQQRGRASLQLERLHLCECNLEDRSLEHLASSLASTLLHLRILKCSVVTDSGLKAVLQRCHRLESLVLLDVIGLTPAIMTDDTDVNNNNTDLGTTLLTTDQEERQKWACYKTLKHLDIRNLGLQPPEIFLEDSPNRAFRRIRQRIRMLPALEQLAVCVWDADEELLQGFMGVEEKDQGHQARQLTIGENGEGEVVNENANQTDAEVTAAVPIPTTDSVAGGGAESPHHRPHQHNDQEAKTLVGPRLRTLTIWGQQGKTFIGSDLDRFVRNYPGLRELNTSTVVLSKETVDRLREAGIEALSE</sequence>
<dbReference type="InterPro" id="IPR006553">
    <property type="entry name" value="Leu-rich_rpt_Cys-con_subtyp"/>
</dbReference>